<evidence type="ECO:0000256" key="3">
    <source>
        <dbReference type="ARBA" id="ARBA00023015"/>
    </source>
</evidence>
<protein>
    <recommendedName>
        <fullName evidence="8">Xylanolytic transcriptional activator regulatory domain-containing protein</fullName>
    </recommendedName>
</protein>
<evidence type="ECO:0000256" key="2">
    <source>
        <dbReference type="ARBA" id="ARBA00022833"/>
    </source>
</evidence>
<feature type="region of interest" description="Disordered" evidence="7">
    <location>
        <begin position="91"/>
        <end position="114"/>
    </location>
</feature>
<evidence type="ECO:0000256" key="6">
    <source>
        <dbReference type="ARBA" id="ARBA00023242"/>
    </source>
</evidence>
<evidence type="ECO:0000313" key="10">
    <source>
        <dbReference type="Proteomes" id="UP001140510"/>
    </source>
</evidence>
<feature type="compositionally biased region" description="Pro residues" evidence="7">
    <location>
        <begin position="634"/>
        <end position="644"/>
    </location>
</feature>
<feature type="region of interest" description="Disordered" evidence="7">
    <location>
        <begin position="567"/>
        <end position="592"/>
    </location>
</feature>
<keyword evidence="1" id="KW-0479">Metal-binding</keyword>
<keyword evidence="3" id="KW-0805">Transcription regulation</keyword>
<keyword evidence="5" id="KW-0804">Transcription</keyword>
<sequence>MSSRTSVSAPGAPERVRKRVAEAYEGGRDSPNAARARQPRLPVSVTASSAAHTTPSSASGSVEALRSSAAGGERSVSVSRIVTEKGMSSYHGRTSTLFDENANHDRPVSEPRPKMPEVWIENGLVAEATRQRQLEDYNYRRGTLDFDGVDPDLGMHLLNLHWNRQHHAFLVTYRPAFMRDMACAGPHFSKLLLNAIYFGASKFSPRIEVRRDPDDARTAGWQFRKRVRQLLGEALDRSEITTIQALLVMTNSLFALGDERSAAWTYAGIAFRMIVDLGLHVDIPDLASTSNISDEDFEIRRRVFWAAFVVDKIQSLYQGRPVSIKESDTLVPIKFLDTYEELEHWAPFAYTAQTDSYPGSPAFSVSTFRQLCLLSVILGDILTSIYTERSTKTSPADLSTKLQSIHEKLTTWRKDLPDHLVFNAAKATFIPPPHVMSLHALYNVMTILLHRPFVTDGHLYSTSRAISVSSFKACATAADNIVDLVRAYDRAFSVRKAPYLISYATYVAATIHARIAAKRGSDSHAHSHLVACLAIFRENQETNWAVRRANGVVQNLMKRLGLEVPDLEKANPSTNNSADTVSSQSIEQEESLQTPDIDGIIESFMQEQANAQMLQAGQPNHNRNSSSEMAPTAPMHPPYGPPPDAQGAYTDDRNGMPMQEYPYGAPQGQYPQPQQMEGGPMTVDDLLYGLNGSALDNYAFLDWEPM</sequence>
<dbReference type="Proteomes" id="UP001140510">
    <property type="component" value="Unassembled WGS sequence"/>
</dbReference>
<reference evidence="9" key="1">
    <citation type="submission" date="2022-10" db="EMBL/GenBank/DDBJ databases">
        <title>Tapping the CABI collections for fungal endophytes: first genome assemblies for Collariella, Neodidymelliopsis, Ascochyta clinopodiicola, Didymella pomorum, Didymosphaeria variabile, Neocosmospora piperis and Neocucurbitaria cava.</title>
        <authorList>
            <person name="Hill R."/>
        </authorList>
    </citation>
    <scope>NUCLEOTIDE SEQUENCE</scope>
    <source>
        <strain evidence="9">IMI 355091</strain>
    </source>
</reference>
<dbReference type="SMART" id="SM00906">
    <property type="entry name" value="Fungal_trans"/>
    <property type="match status" value="1"/>
</dbReference>
<evidence type="ECO:0000256" key="1">
    <source>
        <dbReference type="ARBA" id="ARBA00022723"/>
    </source>
</evidence>
<dbReference type="Pfam" id="PF04082">
    <property type="entry name" value="Fungal_trans"/>
    <property type="match status" value="1"/>
</dbReference>
<comment type="caution">
    <text evidence="9">The sequence shown here is derived from an EMBL/GenBank/DDBJ whole genome shotgun (WGS) entry which is preliminary data.</text>
</comment>
<dbReference type="InterPro" id="IPR051615">
    <property type="entry name" value="Transcr_Regulatory_Elem"/>
</dbReference>
<evidence type="ECO:0000259" key="8">
    <source>
        <dbReference type="SMART" id="SM00906"/>
    </source>
</evidence>
<feature type="compositionally biased region" description="Low complexity" evidence="7">
    <location>
        <begin position="44"/>
        <end position="61"/>
    </location>
</feature>
<gene>
    <name evidence="9" type="ORF">N0V91_006358</name>
</gene>
<feature type="region of interest" description="Disordered" evidence="7">
    <location>
        <begin position="614"/>
        <end position="660"/>
    </location>
</feature>
<evidence type="ECO:0000256" key="5">
    <source>
        <dbReference type="ARBA" id="ARBA00023163"/>
    </source>
</evidence>
<name>A0A9W8ZCJ1_9PLEO</name>
<feature type="compositionally biased region" description="Basic and acidic residues" evidence="7">
    <location>
        <begin position="19"/>
        <end position="28"/>
    </location>
</feature>
<dbReference type="GO" id="GO:0008270">
    <property type="term" value="F:zinc ion binding"/>
    <property type="evidence" value="ECO:0007669"/>
    <property type="project" value="InterPro"/>
</dbReference>
<feature type="region of interest" description="Disordered" evidence="7">
    <location>
        <begin position="1"/>
        <end position="77"/>
    </location>
</feature>
<feature type="compositionally biased region" description="Polar residues" evidence="7">
    <location>
        <begin position="571"/>
        <end position="581"/>
    </location>
</feature>
<organism evidence="9 10">
    <name type="scientific">Didymella pomorum</name>
    <dbReference type="NCBI Taxonomy" id="749634"/>
    <lineage>
        <taxon>Eukaryota</taxon>
        <taxon>Fungi</taxon>
        <taxon>Dikarya</taxon>
        <taxon>Ascomycota</taxon>
        <taxon>Pezizomycotina</taxon>
        <taxon>Dothideomycetes</taxon>
        <taxon>Pleosporomycetidae</taxon>
        <taxon>Pleosporales</taxon>
        <taxon>Pleosporineae</taxon>
        <taxon>Didymellaceae</taxon>
        <taxon>Didymella</taxon>
    </lineage>
</organism>
<dbReference type="AlphaFoldDB" id="A0A9W8ZCJ1"/>
<keyword evidence="2" id="KW-0862">Zinc</keyword>
<keyword evidence="6" id="KW-0539">Nucleus</keyword>
<feature type="domain" description="Xylanolytic transcriptional activator regulatory" evidence="8">
    <location>
        <begin position="263"/>
        <end position="340"/>
    </location>
</feature>
<keyword evidence="10" id="KW-1185">Reference proteome</keyword>
<proteinExistence type="predicted"/>
<dbReference type="GO" id="GO:0006351">
    <property type="term" value="P:DNA-templated transcription"/>
    <property type="evidence" value="ECO:0007669"/>
    <property type="project" value="InterPro"/>
</dbReference>
<dbReference type="EMBL" id="JAPEVA010000049">
    <property type="protein sequence ID" value="KAJ4403658.1"/>
    <property type="molecule type" value="Genomic_DNA"/>
</dbReference>
<evidence type="ECO:0000313" key="9">
    <source>
        <dbReference type="EMBL" id="KAJ4403658.1"/>
    </source>
</evidence>
<dbReference type="PANTHER" id="PTHR31313:SF86">
    <property type="entry name" value="ZN(2)-C6 FUNGAL-TYPE DOMAIN-CONTAINING PROTEIN"/>
    <property type="match status" value="1"/>
</dbReference>
<dbReference type="GO" id="GO:0003677">
    <property type="term" value="F:DNA binding"/>
    <property type="evidence" value="ECO:0007669"/>
    <property type="project" value="UniProtKB-KW"/>
</dbReference>
<dbReference type="OrthoDB" id="4161332at2759"/>
<dbReference type="InterPro" id="IPR007219">
    <property type="entry name" value="XnlR_reg_dom"/>
</dbReference>
<keyword evidence="4" id="KW-0238">DNA-binding</keyword>
<accession>A0A9W8ZCJ1</accession>
<feature type="compositionally biased region" description="Polar residues" evidence="7">
    <location>
        <begin position="614"/>
        <end position="629"/>
    </location>
</feature>
<dbReference type="CDD" id="cd12148">
    <property type="entry name" value="fungal_TF_MHR"/>
    <property type="match status" value="1"/>
</dbReference>
<evidence type="ECO:0000256" key="7">
    <source>
        <dbReference type="SAM" id="MobiDB-lite"/>
    </source>
</evidence>
<dbReference type="PANTHER" id="PTHR31313">
    <property type="entry name" value="TY1 ENHANCER ACTIVATOR"/>
    <property type="match status" value="1"/>
</dbReference>
<feature type="compositionally biased region" description="Basic and acidic residues" evidence="7">
    <location>
        <begin position="101"/>
        <end position="114"/>
    </location>
</feature>
<evidence type="ECO:0000256" key="4">
    <source>
        <dbReference type="ARBA" id="ARBA00023125"/>
    </source>
</evidence>